<dbReference type="PANTHER" id="PTHR35795">
    <property type="entry name" value="SLR1885 PROTEIN"/>
    <property type="match status" value="1"/>
</dbReference>
<evidence type="ECO:0000313" key="8">
    <source>
        <dbReference type="EMBL" id="OZU89907.1"/>
    </source>
</evidence>
<evidence type="ECO:0000313" key="9">
    <source>
        <dbReference type="Proteomes" id="UP000216498"/>
    </source>
</evidence>
<gene>
    <name evidence="8" type="ORF">CIL03_01840</name>
</gene>
<dbReference type="Proteomes" id="UP000216498">
    <property type="component" value="Unassembled WGS sequence"/>
</dbReference>
<dbReference type="SMART" id="SM00471">
    <property type="entry name" value="HDc"/>
    <property type="match status" value="1"/>
</dbReference>
<dbReference type="RefSeq" id="WP_094883508.1">
    <property type="nucleotide sequence ID" value="NZ_NPMS01000001.1"/>
</dbReference>
<reference evidence="8 9" key="1">
    <citation type="submission" date="2017-08" db="EMBL/GenBank/DDBJ databases">
        <title>Virgibacillus indicus sp. nov. and Virgibacillus profoundi sp. nov, two moderately halophilic bacteria isolated from marine sediment by using the Microfluidic Streak Plate.</title>
        <authorList>
            <person name="Xu B."/>
            <person name="Hu B."/>
            <person name="Wang J."/>
            <person name="Zhu Y."/>
            <person name="Huang L."/>
            <person name="Du W."/>
            <person name="Huang Y."/>
        </authorList>
    </citation>
    <scope>NUCLEOTIDE SEQUENCE [LARGE SCALE GENOMIC DNA]</scope>
    <source>
        <strain evidence="8 9">IO3-P2-C2</strain>
    </source>
</reference>
<evidence type="ECO:0000256" key="2">
    <source>
        <dbReference type="ARBA" id="ARBA00022723"/>
    </source>
</evidence>
<dbReference type="PANTHER" id="PTHR35795:SF1">
    <property type="entry name" value="BIS(5'-NUCLEOSYL)-TETRAPHOSPHATASE, SYMMETRICAL"/>
    <property type="match status" value="1"/>
</dbReference>
<dbReference type="InterPro" id="IPR003607">
    <property type="entry name" value="HD/PDEase_dom"/>
</dbReference>
<keyword evidence="2" id="KW-0479">Metal-binding</keyword>
<sequence length="189" mass="22053">MEIKEAIEHVRPHLTQKRFDHTLRVAETAVSLADQYKVSKEKTELAAIFHDYAKYRPLDEMKRWIISSRLPKDLLLYHHELWHGPVGAILIEREFGIKDPDIQLPIQYHTTGRAHMSEIEKVIFLADYIEPGRSFPGIEEVRNMARKDLTHACLLASRNTIQFLMNKKATIYPETFHAYNDLIKQYGGN</sequence>
<keyword evidence="9" id="KW-1185">Reference proteome</keyword>
<dbReference type="InterPro" id="IPR051094">
    <property type="entry name" value="Diverse_Catalytic_Enzymes"/>
</dbReference>
<dbReference type="EC" id="3.6.1.41" evidence="1"/>
<name>A0A265NDL6_9BACI</name>
<dbReference type="AlphaFoldDB" id="A0A265NDL6"/>
<keyword evidence="4 8" id="KW-0378">Hydrolase</keyword>
<dbReference type="CDD" id="cd00077">
    <property type="entry name" value="HDc"/>
    <property type="match status" value="1"/>
</dbReference>
<dbReference type="InterPro" id="IPR006674">
    <property type="entry name" value="HD_domain"/>
</dbReference>
<dbReference type="InterPro" id="IPR005249">
    <property type="entry name" value="YqeK"/>
</dbReference>
<evidence type="ECO:0000259" key="7">
    <source>
        <dbReference type="PROSITE" id="PS51831"/>
    </source>
</evidence>
<accession>A0A265NDL6</accession>
<organism evidence="8 9">
    <name type="scientific">Virgibacillus indicus</name>
    <dbReference type="NCBI Taxonomy" id="2024554"/>
    <lineage>
        <taxon>Bacteria</taxon>
        <taxon>Bacillati</taxon>
        <taxon>Bacillota</taxon>
        <taxon>Bacilli</taxon>
        <taxon>Bacillales</taxon>
        <taxon>Bacillaceae</taxon>
        <taxon>Virgibacillus</taxon>
    </lineage>
</organism>
<dbReference type="GO" id="GO:0046872">
    <property type="term" value="F:metal ion binding"/>
    <property type="evidence" value="ECO:0007669"/>
    <property type="project" value="UniProtKB-KW"/>
</dbReference>
<proteinExistence type="predicted"/>
<protein>
    <recommendedName>
        <fullName evidence="1">bis(5'-nucleosyl)-tetraphosphatase (symmetrical)</fullName>
        <ecNumber evidence="1">3.6.1.41</ecNumber>
    </recommendedName>
</protein>
<keyword evidence="3" id="KW-0547">Nucleotide-binding</keyword>
<evidence type="ECO:0000256" key="6">
    <source>
        <dbReference type="ARBA" id="ARBA00049417"/>
    </source>
</evidence>
<dbReference type="OrthoDB" id="9782134at2"/>
<dbReference type="GO" id="GO:0000166">
    <property type="term" value="F:nucleotide binding"/>
    <property type="evidence" value="ECO:0007669"/>
    <property type="project" value="UniProtKB-KW"/>
</dbReference>
<dbReference type="GO" id="GO:0008803">
    <property type="term" value="F:bis(5'-nucleosyl)-tetraphosphatase (symmetrical) activity"/>
    <property type="evidence" value="ECO:0007669"/>
    <property type="project" value="UniProtKB-EC"/>
</dbReference>
<dbReference type="SUPFAM" id="SSF109604">
    <property type="entry name" value="HD-domain/PDEase-like"/>
    <property type="match status" value="1"/>
</dbReference>
<comment type="caution">
    <text evidence="8">The sequence shown here is derived from an EMBL/GenBank/DDBJ whole genome shotgun (WGS) entry which is preliminary data.</text>
</comment>
<dbReference type="Gene3D" id="1.10.3210.10">
    <property type="entry name" value="Hypothetical protein af1432"/>
    <property type="match status" value="1"/>
</dbReference>
<evidence type="ECO:0000256" key="3">
    <source>
        <dbReference type="ARBA" id="ARBA00022741"/>
    </source>
</evidence>
<dbReference type="NCBIfam" id="TIGR00488">
    <property type="entry name" value="bis(5'-nucleosyl)-tetraphosphatase (symmetrical) YqeK"/>
    <property type="match status" value="1"/>
</dbReference>
<evidence type="ECO:0000256" key="1">
    <source>
        <dbReference type="ARBA" id="ARBA00012506"/>
    </source>
</evidence>
<feature type="domain" description="HD" evidence="7">
    <location>
        <begin position="18"/>
        <end position="132"/>
    </location>
</feature>
<dbReference type="PROSITE" id="PS51831">
    <property type="entry name" value="HD"/>
    <property type="match status" value="1"/>
</dbReference>
<dbReference type="Pfam" id="PF01966">
    <property type="entry name" value="HD"/>
    <property type="match status" value="1"/>
</dbReference>
<dbReference type="EMBL" id="NPMS01000001">
    <property type="protein sequence ID" value="OZU89907.1"/>
    <property type="molecule type" value="Genomic_DNA"/>
</dbReference>
<evidence type="ECO:0000256" key="4">
    <source>
        <dbReference type="ARBA" id="ARBA00022801"/>
    </source>
</evidence>
<keyword evidence="5" id="KW-0408">Iron</keyword>
<evidence type="ECO:0000256" key="5">
    <source>
        <dbReference type="ARBA" id="ARBA00023004"/>
    </source>
</evidence>
<comment type="catalytic activity">
    <reaction evidence="6">
        <text>P(1),P(4)-bis(5'-adenosyl) tetraphosphate + H2O = 2 ADP + 2 H(+)</text>
        <dbReference type="Rhea" id="RHEA:24252"/>
        <dbReference type="ChEBI" id="CHEBI:15377"/>
        <dbReference type="ChEBI" id="CHEBI:15378"/>
        <dbReference type="ChEBI" id="CHEBI:58141"/>
        <dbReference type="ChEBI" id="CHEBI:456216"/>
        <dbReference type="EC" id="3.6.1.41"/>
    </reaction>
</comment>